<evidence type="ECO:0000256" key="2">
    <source>
        <dbReference type="ARBA" id="ARBA00022737"/>
    </source>
</evidence>
<dbReference type="PANTHER" id="PTHR46647:SF1">
    <property type="entry name" value="RAB9 EFFECTOR PROTEIN WITH KELCH MOTIFS"/>
    <property type="match status" value="1"/>
</dbReference>
<dbReference type="Pfam" id="PF24681">
    <property type="entry name" value="Kelch_KLHDC2_KLHL20_DRC7"/>
    <property type="match status" value="1"/>
</dbReference>
<sequence>MLLWRPLGSIPPPTGLRGRLSSGQGCATSGIAHPPTTTGPGAVHVQSGPGFMIGVVDLASLPASSVGPNATIKDASDDKGTRLTSLSPFPCCDHALPSRPTLGGKLYLLGGFVREAARNDLYMIQTRENAATLMQTAGEPSPPQSKGRRRLCPSEPGLIVRSSDTKMDGSQIQPRGEQDRLDDALYLLNITTSGPGHAGRYGHAVTMVSSRFFVFGGQVDGEFFSGLWLFDLNSLRTRAAWELYEPSTTEKPARRMGHACTAFEDRITIFGGTDGSYAGGIDLPSSNGKGKAPVRPRRDDDGEVLNEDSFDAGTSKSYRSSHGQHQHQVVQAKSSLANYRDGSGSPTGSIDSGFGSGVLQSAGIEEQGEQKYAELAVRFKQFRAQCQYVAIQLLGVA</sequence>
<dbReference type="Gene3D" id="2.120.10.80">
    <property type="entry name" value="Kelch-type beta propeller"/>
    <property type="match status" value="1"/>
</dbReference>
<comment type="caution">
    <text evidence="4">The sequence shown here is derived from an EMBL/GenBank/DDBJ whole genome shotgun (WGS) entry which is preliminary data.</text>
</comment>
<reference evidence="4 5" key="1">
    <citation type="journal article" date="2019" name="Nat. Ecol. Evol.">
        <title>Megaphylogeny resolves global patterns of mushroom evolution.</title>
        <authorList>
            <person name="Varga T."/>
            <person name="Krizsan K."/>
            <person name="Foldi C."/>
            <person name="Dima B."/>
            <person name="Sanchez-Garcia M."/>
            <person name="Sanchez-Ramirez S."/>
            <person name="Szollosi G.J."/>
            <person name="Szarkandi J.G."/>
            <person name="Papp V."/>
            <person name="Albert L."/>
            <person name="Andreopoulos W."/>
            <person name="Angelini C."/>
            <person name="Antonin V."/>
            <person name="Barry K.W."/>
            <person name="Bougher N.L."/>
            <person name="Buchanan P."/>
            <person name="Buyck B."/>
            <person name="Bense V."/>
            <person name="Catcheside P."/>
            <person name="Chovatia M."/>
            <person name="Cooper J."/>
            <person name="Damon W."/>
            <person name="Desjardin D."/>
            <person name="Finy P."/>
            <person name="Geml J."/>
            <person name="Haridas S."/>
            <person name="Hughes K."/>
            <person name="Justo A."/>
            <person name="Karasinski D."/>
            <person name="Kautmanova I."/>
            <person name="Kiss B."/>
            <person name="Kocsube S."/>
            <person name="Kotiranta H."/>
            <person name="LaButti K.M."/>
            <person name="Lechner B.E."/>
            <person name="Liimatainen K."/>
            <person name="Lipzen A."/>
            <person name="Lukacs Z."/>
            <person name="Mihaltcheva S."/>
            <person name="Morgado L.N."/>
            <person name="Niskanen T."/>
            <person name="Noordeloos M.E."/>
            <person name="Ohm R.A."/>
            <person name="Ortiz-Santana B."/>
            <person name="Ovrebo C."/>
            <person name="Racz N."/>
            <person name="Riley R."/>
            <person name="Savchenko A."/>
            <person name="Shiryaev A."/>
            <person name="Soop K."/>
            <person name="Spirin V."/>
            <person name="Szebenyi C."/>
            <person name="Tomsovsky M."/>
            <person name="Tulloss R.E."/>
            <person name="Uehling J."/>
            <person name="Grigoriev I.V."/>
            <person name="Vagvolgyi C."/>
            <person name="Papp T."/>
            <person name="Martin F.M."/>
            <person name="Miettinen O."/>
            <person name="Hibbett D.S."/>
            <person name="Nagy L.G."/>
        </authorList>
    </citation>
    <scope>NUCLEOTIDE SEQUENCE [LARGE SCALE GENOMIC DNA]</scope>
    <source>
        <strain evidence="4 5">FP101781</strain>
    </source>
</reference>
<evidence type="ECO:0000256" key="1">
    <source>
        <dbReference type="ARBA" id="ARBA00022441"/>
    </source>
</evidence>
<dbReference type="EMBL" id="QPFP01000118">
    <property type="protein sequence ID" value="TEB21182.1"/>
    <property type="molecule type" value="Genomic_DNA"/>
</dbReference>
<keyword evidence="1" id="KW-0880">Kelch repeat</keyword>
<dbReference type="InterPro" id="IPR052124">
    <property type="entry name" value="Rab9_kelch_effector"/>
</dbReference>
<feature type="region of interest" description="Disordered" evidence="3">
    <location>
        <begin position="280"/>
        <end position="326"/>
    </location>
</feature>
<dbReference type="InterPro" id="IPR015915">
    <property type="entry name" value="Kelch-typ_b-propeller"/>
</dbReference>
<dbReference type="SUPFAM" id="SSF117281">
    <property type="entry name" value="Kelch motif"/>
    <property type="match status" value="1"/>
</dbReference>
<evidence type="ECO:0000313" key="5">
    <source>
        <dbReference type="Proteomes" id="UP000298030"/>
    </source>
</evidence>
<dbReference type="Proteomes" id="UP000298030">
    <property type="component" value="Unassembled WGS sequence"/>
</dbReference>
<dbReference type="PANTHER" id="PTHR46647">
    <property type="entry name" value="RAB9 EFFECTOR PROTEIN WITH KELCH MOTIFS"/>
    <property type="match status" value="1"/>
</dbReference>
<evidence type="ECO:0008006" key="6">
    <source>
        <dbReference type="Google" id="ProtNLM"/>
    </source>
</evidence>
<feature type="region of interest" description="Disordered" evidence="3">
    <location>
        <begin position="13"/>
        <end position="40"/>
    </location>
</feature>
<dbReference type="AlphaFoldDB" id="A0A4Y7SHE6"/>
<evidence type="ECO:0000256" key="3">
    <source>
        <dbReference type="SAM" id="MobiDB-lite"/>
    </source>
</evidence>
<organism evidence="4 5">
    <name type="scientific">Coprinellus micaceus</name>
    <name type="common">Glistening ink-cap mushroom</name>
    <name type="synonym">Coprinus micaceus</name>
    <dbReference type="NCBI Taxonomy" id="71717"/>
    <lineage>
        <taxon>Eukaryota</taxon>
        <taxon>Fungi</taxon>
        <taxon>Dikarya</taxon>
        <taxon>Basidiomycota</taxon>
        <taxon>Agaricomycotina</taxon>
        <taxon>Agaricomycetes</taxon>
        <taxon>Agaricomycetidae</taxon>
        <taxon>Agaricales</taxon>
        <taxon>Agaricineae</taxon>
        <taxon>Psathyrellaceae</taxon>
        <taxon>Coprinellus</taxon>
    </lineage>
</organism>
<feature type="compositionally biased region" description="Acidic residues" evidence="3">
    <location>
        <begin position="301"/>
        <end position="310"/>
    </location>
</feature>
<dbReference type="OrthoDB" id="45365at2759"/>
<feature type="compositionally biased region" description="Polar residues" evidence="3">
    <location>
        <begin position="312"/>
        <end position="323"/>
    </location>
</feature>
<feature type="region of interest" description="Disordered" evidence="3">
    <location>
        <begin position="136"/>
        <end position="175"/>
    </location>
</feature>
<proteinExistence type="predicted"/>
<protein>
    <recommendedName>
        <fullName evidence="6">Galactose oxidase</fullName>
    </recommendedName>
</protein>
<gene>
    <name evidence="4" type="ORF">FA13DRAFT_1800158</name>
</gene>
<keyword evidence="5" id="KW-1185">Reference proteome</keyword>
<keyword evidence="2" id="KW-0677">Repeat</keyword>
<accession>A0A4Y7SHE6</accession>
<evidence type="ECO:0000313" key="4">
    <source>
        <dbReference type="EMBL" id="TEB21182.1"/>
    </source>
</evidence>
<dbReference type="STRING" id="71717.A0A4Y7SHE6"/>
<name>A0A4Y7SHE6_COPMI</name>